<keyword evidence="1" id="KW-0547">Nucleotide-binding</keyword>
<dbReference type="PANTHER" id="PTHR32309">
    <property type="entry name" value="TYROSINE-PROTEIN KINASE"/>
    <property type="match status" value="1"/>
</dbReference>
<dbReference type="EMBL" id="PTIT01000004">
    <property type="protein sequence ID" value="PPK52738.1"/>
    <property type="molecule type" value="Genomic_DNA"/>
</dbReference>
<dbReference type="AlphaFoldDB" id="A0A2S6G943"/>
<protein>
    <submittedName>
        <fullName evidence="5">Mrp family chromosome partitioning ATPase</fullName>
    </submittedName>
</protein>
<proteinExistence type="predicted"/>
<accession>A0A2S6G943</accession>
<dbReference type="PANTHER" id="PTHR32309:SF13">
    <property type="entry name" value="FERRIC ENTEROBACTIN TRANSPORT PROTEIN FEPE"/>
    <property type="match status" value="1"/>
</dbReference>
<reference evidence="4 7" key="1">
    <citation type="submission" date="2018-02" db="EMBL/GenBank/DDBJ databases">
        <title>Deep subsurface shale carbon reservoir microbial communities from Ohio and West Virginia, USA.</title>
        <authorList>
            <person name="Wrighton K."/>
        </authorList>
    </citation>
    <scope>NUCLEOTIDE SEQUENCE [LARGE SCALE GENOMIC DNA]</scope>
    <source>
        <strain evidence="4 7">UTICA-S1B6</strain>
    </source>
</reference>
<evidence type="ECO:0000313" key="4">
    <source>
        <dbReference type="EMBL" id="PPK52738.1"/>
    </source>
</evidence>
<name>A0A2S6G943_9GAMM</name>
<dbReference type="OrthoDB" id="9775724at2"/>
<dbReference type="InterPro" id="IPR005702">
    <property type="entry name" value="Wzc-like_C"/>
</dbReference>
<evidence type="ECO:0000256" key="1">
    <source>
        <dbReference type="ARBA" id="ARBA00022741"/>
    </source>
</evidence>
<evidence type="ECO:0000313" key="6">
    <source>
        <dbReference type="Proteomes" id="UP000239446"/>
    </source>
</evidence>
<reference evidence="5 6" key="2">
    <citation type="submission" date="2018-02" db="EMBL/GenBank/DDBJ databases">
        <title>Subsurface microbial communities from deep shales in Ohio and West Virginia, USA.</title>
        <authorList>
            <person name="Wrighton K."/>
        </authorList>
    </citation>
    <scope>NUCLEOTIDE SEQUENCE [LARGE SCALE GENOMIC DNA]</scope>
    <source>
        <strain evidence="5 6">UTICA-S1B9</strain>
    </source>
</reference>
<sequence>MDDSKLYRALLKSQKEQPAEPAPGEARAEENFRRERPFAESSRRYPEPPLLKTDNADHRPTVYDSAVSLGMIANPRPWSHAQLRERKIIYPAMPDKRVMDAYREWRIQLRNRADDDGNFTVLYSSLTHQGGSVLTAFNLAAAFAMDAHTSALLVDCDPYHAELKELVSVPMNSGVTDYVADSSLSVKSILYPSGVDRLTVVPAGTQASSAVELFSSVRMRELMEELKRRYSDRCIIVNAPPIRRSTEARILERFADQVVFGVPFGDVTADVVSECVEAVDLQKFSGLVFQE</sequence>
<dbReference type="CDD" id="cd05387">
    <property type="entry name" value="BY-kinase"/>
    <property type="match status" value="1"/>
</dbReference>
<dbReference type="InterPro" id="IPR050445">
    <property type="entry name" value="Bact_polysacc_biosynth/exp"/>
</dbReference>
<comment type="caution">
    <text evidence="5">The sequence shown here is derived from an EMBL/GenBank/DDBJ whole genome shotgun (WGS) entry which is preliminary data.</text>
</comment>
<dbReference type="SUPFAM" id="SSF52540">
    <property type="entry name" value="P-loop containing nucleoside triphosphate hydrolases"/>
    <property type="match status" value="1"/>
</dbReference>
<keyword evidence="2" id="KW-0067">ATP-binding</keyword>
<dbReference type="RefSeq" id="WP_104415311.1">
    <property type="nucleotide sequence ID" value="NZ_PTIT01000004.1"/>
</dbReference>
<dbReference type="GO" id="GO:0005886">
    <property type="term" value="C:plasma membrane"/>
    <property type="evidence" value="ECO:0007669"/>
    <property type="project" value="TreeGrafter"/>
</dbReference>
<dbReference type="Gene3D" id="3.40.50.300">
    <property type="entry name" value="P-loop containing nucleotide triphosphate hydrolases"/>
    <property type="match status" value="1"/>
</dbReference>
<dbReference type="GO" id="GO:0004713">
    <property type="term" value="F:protein tyrosine kinase activity"/>
    <property type="evidence" value="ECO:0007669"/>
    <property type="project" value="TreeGrafter"/>
</dbReference>
<evidence type="ECO:0000256" key="3">
    <source>
        <dbReference type="SAM" id="MobiDB-lite"/>
    </source>
</evidence>
<dbReference type="Proteomes" id="UP000239648">
    <property type="component" value="Unassembled WGS sequence"/>
</dbReference>
<dbReference type="EMBL" id="PTIU01000004">
    <property type="protein sequence ID" value="PPK55716.1"/>
    <property type="molecule type" value="Genomic_DNA"/>
</dbReference>
<feature type="compositionally biased region" description="Basic and acidic residues" evidence="3">
    <location>
        <begin position="26"/>
        <end position="46"/>
    </location>
</feature>
<evidence type="ECO:0000313" key="7">
    <source>
        <dbReference type="Proteomes" id="UP000239648"/>
    </source>
</evidence>
<dbReference type="InterPro" id="IPR027417">
    <property type="entry name" value="P-loop_NTPase"/>
</dbReference>
<keyword evidence="7" id="KW-1185">Reference proteome</keyword>
<dbReference type="Proteomes" id="UP000239446">
    <property type="component" value="Unassembled WGS sequence"/>
</dbReference>
<organism evidence="5 6">
    <name type="scientific">Marinobacter persicus</name>
    <dbReference type="NCBI Taxonomy" id="930118"/>
    <lineage>
        <taxon>Bacteria</taxon>
        <taxon>Pseudomonadati</taxon>
        <taxon>Pseudomonadota</taxon>
        <taxon>Gammaproteobacteria</taxon>
        <taxon>Pseudomonadales</taxon>
        <taxon>Marinobacteraceae</taxon>
        <taxon>Marinobacter</taxon>
    </lineage>
</organism>
<evidence type="ECO:0000256" key="2">
    <source>
        <dbReference type="ARBA" id="ARBA00022840"/>
    </source>
</evidence>
<evidence type="ECO:0000313" key="5">
    <source>
        <dbReference type="EMBL" id="PPK55716.1"/>
    </source>
</evidence>
<gene>
    <name evidence="5" type="ORF">B0H24_1004120</name>
    <name evidence="4" type="ORF">BY455_10455</name>
</gene>
<feature type="region of interest" description="Disordered" evidence="3">
    <location>
        <begin position="1"/>
        <end position="58"/>
    </location>
</feature>